<reference evidence="3 4" key="1">
    <citation type="submission" date="2018-06" db="EMBL/GenBank/DDBJ databases">
        <title>Genomic Encyclopedia of Archaeal and Bacterial Type Strains, Phase II (KMG-II): from individual species to whole genera.</title>
        <authorList>
            <person name="Goeker M."/>
        </authorList>
    </citation>
    <scope>NUCLEOTIDE SEQUENCE [LARGE SCALE GENOMIC DNA]</scope>
    <source>
        <strain evidence="3 4">DSM 22009</strain>
    </source>
</reference>
<sequence>MGVETGFVGSVVLPALALTTLVLLVAWSAVPRGTRSQARLALGVVLAAGAGLLAGAVLFGALYAGRVPDAAGWLAAAPFRVSFYFLGRSAMAALLWAPILALWWLVAAQAVERRRGEDRMRAGRGVRSRPPPPPDGSR</sequence>
<feature type="transmembrane region" description="Helical" evidence="2">
    <location>
        <begin position="83"/>
        <end position="106"/>
    </location>
</feature>
<evidence type="ECO:0000313" key="4">
    <source>
        <dbReference type="Proteomes" id="UP000248916"/>
    </source>
</evidence>
<proteinExistence type="predicted"/>
<protein>
    <submittedName>
        <fullName evidence="3">Uncharacterized protein</fullName>
    </submittedName>
</protein>
<accession>A0A2W7N8Z9</accession>
<dbReference type="AlphaFoldDB" id="A0A2W7N8Z9"/>
<evidence type="ECO:0000256" key="1">
    <source>
        <dbReference type="SAM" id="MobiDB-lite"/>
    </source>
</evidence>
<feature type="transmembrane region" description="Helical" evidence="2">
    <location>
        <begin position="40"/>
        <end position="63"/>
    </location>
</feature>
<keyword evidence="4" id="KW-1185">Reference proteome</keyword>
<comment type="caution">
    <text evidence="3">The sequence shown here is derived from an EMBL/GenBank/DDBJ whole genome shotgun (WGS) entry which is preliminary data.</text>
</comment>
<keyword evidence="2" id="KW-0472">Membrane</keyword>
<dbReference type="Proteomes" id="UP000248916">
    <property type="component" value="Unassembled WGS sequence"/>
</dbReference>
<name>A0A2W7N8Z9_9RHOB</name>
<evidence type="ECO:0000313" key="3">
    <source>
        <dbReference type="EMBL" id="PZX16568.1"/>
    </source>
</evidence>
<gene>
    <name evidence="3" type="ORF">LX81_01939</name>
</gene>
<evidence type="ECO:0000256" key="2">
    <source>
        <dbReference type="SAM" id="Phobius"/>
    </source>
</evidence>
<feature type="compositionally biased region" description="Pro residues" evidence="1">
    <location>
        <begin position="129"/>
        <end position="138"/>
    </location>
</feature>
<organism evidence="3 4">
    <name type="scientific">Palleronia aestuarii</name>
    <dbReference type="NCBI Taxonomy" id="568105"/>
    <lineage>
        <taxon>Bacteria</taxon>
        <taxon>Pseudomonadati</taxon>
        <taxon>Pseudomonadota</taxon>
        <taxon>Alphaproteobacteria</taxon>
        <taxon>Rhodobacterales</taxon>
        <taxon>Roseobacteraceae</taxon>
        <taxon>Palleronia</taxon>
    </lineage>
</organism>
<feature type="region of interest" description="Disordered" evidence="1">
    <location>
        <begin position="119"/>
        <end position="138"/>
    </location>
</feature>
<feature type="transmembrane region" description="Helical" evidence="2">
    <location>
        <begin position="6"/>
        <end position="28"/>
    </location>
</feature>
<keyword evidence="2" id="KW-1133">Transmembrane helix</keyword>
<dbReference type="EMBL" id="QKZL01000006">
    <property type="protein sequence ID" value="PZX16568.1"/>
    <property type="molecule type" value="Genomic_DNA"/>
</dbReference>
<keyword evidence="2" id="KW-0812">Transmembrane</keyword>